<dbReference type="InterPro" id="IPR037192">
    <property type="entry name" value="ERO1-like_sf"/>
</dbReference>
<dbReference type="InterPro" id="IPR032454">
    <property type="entry name" value="Histone_H2A_C"/>
</dbReference>
<dbReference type="Proteomes" id="UP000789405">
    <property type="component" value="Unassembled WGS sequence"/>
</dbReference>
<evidence type="ECO:0000256" key="4">
    <source>
        <dbReference type="ARBA" id="ARBA00004367"/>
    </source>
</evidence>
<dbReference type="PRINTS" id="PR00620">
    <property type="entry name" value="HISTONEH2A"/>
</dbReference>
<dbReference type="GO" id="GO:0030527">
    <property type="term" value="F:structural constituent of chromatin"/>
    <property type="evidence" value="ECO:0007669"/>
    <property type="project" value="InterPro"/>
</dbReference>
<evidence type="ECO:0000256" key="3">
    <source>
        <dbReference type="ARBA" id="ARBA00004286"/>
    </source>
</evidence>
<evidence type="ECO:0000256" key="18">
    <source>
        <dbReference type="ARBA" id="ARBA00023157"/>
    </source>
</evidence>
<reference evidence="29" key="1">
    <citation type="submission" date="2021-06" db="EMBL/GenBank/DDBJ databases">
        <authorList>
            <person name="Kallberg Y."/>
            <person name="Tangrot J."/>
            <person name="Rosling A."/>
        </authorList>
    </citation>
    <scope>NUCLEOTIDE SEQUENCE</scope>
    <source>
        <strain evidence="29">MA453B</strain>
    </source>
</reference>
<evidence type="ECO:0000256" key="16">
    <source>
        <dbReference type="ARBA" id="ARBA00023125"/>
    </source>
</evidence>
<evidence type="ECO:0000256" key="25">
    <source>
        <dbReference type="ARBA" id="ARBA00063043"/>
    </source>
</evidence>
<evidence type="ECO:0000256" key="11">
    <source>
        <dbReference type="ARBA" id="ARBA00022729"/>
    </source>
</evidence>
<keyword evidence="19" id="KW-0325">Glycoprotein</keyword>
<evidence type="ECO:0000256" key="8">
    <source>
        <dbReference type="ARBA" id="ARBA00022448"/>
    </source>
</evidence>
<dbReference type="InterPro" id="IPR032458">
    <property type="entry name" value="Histone_H2A_CS"/>
</dbReference>
<name>A0A9N9NFA6_9GLOM</name>
<evidence type="ECO:0000256" key="20">
    <source>
        <dbReference type="ARBA" id="ARBA00023242"/>
    </source>
</evidence>
<dbReference type="PANTHER" id="PTHR12613">
    <property type="entry name" value="ERO1-RELATED"/>
    <property type="match status" value="1"/>
</dbReference>
<gene>
    <name evidence="29" type="ORF">DERYTH_LOCUS14767</name>
</gene>
<keyword evidence="9" id="KW-0158">Chromosome</keyword>
<keyword evidence="11" id="KW-0732">Signal</keyword>
<evidence type="ECO:0000256" key="12">
    <source>
        <dbReference type="ARBA" id="ARBA00022824"/>
    </source>
</evidence>
<keyword evidence="14" id="KW-0249">Electron transport</keyword>
<dbReference type="InterPro" id="IPR009072">
    <property type="entry name" value="Histone-fold"/>
</dbReference>
<comment type="subcellular location">
    <subcellularLocation>
        <location evidence="3">Chromosome</location>
    </subcellularLocation>
    <subcellularLocation>
        <location evidence="4">Endoplasmic reticulum membrane</location>
        <topology evidence="4">Peripheral membrane protein</topology>
        <orientation evidence="4">Lumenal side</orientation>
    </subcellularLocation>
    <subcellularLocation>
        <location evidence="2">Nucleus</location>
    </subcellularLocation>
</comment>
<evidence type="ECO:0000256" key="5">
    <source>
        <dbReference type="ARBA" id="ARBA00008277"/>
    </source>
</evidence>
<keyword evidence="12" id="KW-0256">Endoplasmic reticulum</keyword>
<feature type="domain" description="Core Histone H2A/H2B/H3" evidence="27">
    <location>
        <begin position="502"/>
        <end position="584"/>
    </location>
</feature>
<dbReference type="InterPro" id="IPR007266">
    <property type="entry name" value="Ero1"/>
</dbReference>
<organism evidence="29 30">
    <name type="scientific">Dentiscutata erythropus</name>
    <dbReference type="NCBI Taxonomy" id="1348616"/>
    <lineage>
        <taxon>Eukaryota</taxon>
        <taxon>Fungi</taxon>
        <taxon>Fungi incertae sedis</taxon>
        <taxon>Mucoromycota</taxon>
        <taxon>Glomeromycotina</taxon>
        <taxon>Glomeromycetes</taxon>
        <taxon>Diversisporales</taxon>
        <taxon>Gigasporaceae</taxon>
        <taxon>Dentiscutata</taxon>
    </lineage>
</organism>
<dbReference type="GO" id="GO:0046982">
    <property type="term" value="F:protein heterodimerization activity"/>
    <property type="evidence" value="ECO:0007669"/>
    <property type="project" value="InterPro"/>
</dbReference>
<dbReference type="CDD" id="cd00074">
    <property type="entry name" value="HFD_H2A"/>
    <property type="match status" value="1"/>
</dbReference>
<dbReference type="Pfam" id="PF04137">
    <property type="entry name" value="ERO1"/>
    <property type="match status" value="1"/>
</dbReference>
<dbReference type="GO" id="GO:0005789">
    <property type="term" value="C:endoplasmic reticulum membrane"/>
    <property type="evidence" value="ECO:0007669"/>
    <property type="project" value="UniProtKB-SubCell"/>
</dbReference>
<comment type="function">
    <text evidence="23">Variant histone H2A which can replace H2A in some nucleosomes. Nucleosomes wrap and compact DNA into chromatin, limiting DNA accessibility to the cellular machineries which require DNA as a template. Histones thereby play a central role in transcription regulation, DNA repair, DNA replication and chromosomal stability. DNA accessibility is regulated via a complex set of post-translational modifications of histones, also called histone code, and nucleosome remodeling. This variant is enriched at promoters, it may keep them in a repressed state until the appropriate activation signal is received. Near telomeres, it may counteract gene silencing caused by the spread of heterochromatin proteins. Required for the RNA polymerase II and SPT15/TBP recruitment to the target genes. Involved in chromosome stability.</text>
</comment>
<keyword evidence="21" id="KW-0544">Nucleosome core</keyword>
<keyword evidence="22" id="KW-0676">Redox-active center</keyword>
<feature type="non-terminal residue" evidence="29">
    <location>
        <position position="1"/>
    </location>
</feature>
<dbReference type="PANTHER" id="PTHR12613:SF0">
    <property type="entry name" value="ERO1-LIKE PROTEIN"/>
    <property type="match status" value="1"/>
</dbReference>
<keyword evidence="16" id="KW-0238">DNA-binding</keyword>
<evidence type="ECO:0000256" key="13">
    <source>
        <dbReference type="ARBA" id="ARBA00022827"/>
    </source>
</evidence>
<dbReference type="GO" id="GO:0071949">
    <property type="term" value="F:FAD binding"/>
    <property type="evidence" value="ECO:0007669"/>
    <property type="project" value="InterPro"/>
</dbReference>
<dbReference type="SMART" id="SM00414">
    <property type="entry name" value="H2A"/>
    <property type="match status" value="1"/>
</dbReference>
<dbReference type="SUPFAM" id="SSF110019">
    <property type="entry name" value="ERO1-like"/>
    <property type="match status" value="1"/>
</dbReference>
<evidence type="ECO:0000256" key="7">
    <source>
        <dbReference type="ARBA" id="ARBA00011802"/>
    </source>
</evidence>
<evidence type="ECO:0000256" key="14">
    <source>
        <dbReference type="ARBA" id="ARBA00022982"/>
    </source>
</evidence>
<keyword evidence="10" id="KW-0285">Flavoprotein</keyword>
<evidence type="ECO:0000313" key="29">
    <source>
        <dbReference type="EMBL" id="CAG8726631.1"/>
    </source>
</evidence>
<keyword evidence="30" id="KW-1185">Reference proteome</keyword>
<evidence type="ECO:0000256" key="24">
    <source>
        <dbReference type="ARBA" id="ARBA00040236"/>
    </source>
</evidence>
<dbReference type="AlphaFoldDB" id="A0A9N9NFA6"/>
<keyword evidence="17" id="KW-0472">Membrane</keyword>
<sequence>PLLLFSTCRVLTSASQSGLGPPRSEFMENLLDKTSDQNYCSVSERSDPYFGFIPQLFGGVLEKSLSGIISDTCCGYKTVEKINDELFPQLQELVKTNFFKYYKLNLYKECPFWTEYGQCVNQACAVETIDETDVPEMWRSDVLGALLTSPAGPLFQPYKKCEFKEQDFCVVEDEADVESVFVNLLENPERFTGYAGSSAGRVWKAIYEENCFNTAQTTDSLGGKSQPYSPLKKSNLAGIFNKITNQPDAVDSDVCFEKRVYYRLISGLHSSISVHICNEYLNQTTGQWGPNLDCFISRIGSHQERLENVYFTHAVLLRAISKVSDYLKGYEFCTGNKVQDSEVKNMVNKLVNTAKLIPETFDEKQMFASSQSSLLKEEFKARFRNVSKIMDCVGCDKCRLWGKLQISGIGTALKILFSYDDEFFNPKVNPNLLTRTEIVALFNTFNRLAESLKAVEGFRLMYQQRIRANTMRPHGKLNAEATGNKQGPTSQENGTADPKHQEKDRTPVVSRSQRAGLQFPVGRIHRYLKKRTLNNARVGAKAAVYSAAILEYLTAEVLELAGNASKDLKVKRITPRHLQLAIRGDEELDTLIRATIAGGGVLP</sequence>
<comment type="cofactor">
    <cofactor evidence="1">
        <name>FAD</name>
        <dbReference type="ChEBI" id="CHEBI:57692"/>
    </cofactor>
</comment>
<dbReference type="PROSITE" id="PS00046">
    <property type="entry name" value="HISTONE_H2A"/>
    <property type="match status" value="1"/>
</dbReference>
<dbReference type="InterPro" id="IPR002119">
    <property type="entry name" value="Histone_H2A"/>
</dbReference>
<feature type="non-terminal residue" evidence="29">
    <location>
        <position position="603"/>
    </location>
</feature>
<dbReference type="GO" id="GO:0015035">
    <property type="term" value="F:protein-disulfide reductase activity"/>
    <property type="evidence" value="ECO:0007669"/>
    <property type="project" value="InterPro"/>
</dbReference>
<dbReference type="GO" id="GO:0034975">
    <property type="term" value="P:protein folding in endoplasmic reticulum"/>
    <property type="evidence" value="ECO:0007669"/>
    <property type="project" value="InterPro"/>
</dbReference>
<feature type="compositionally biased region" description="Polar residues" evidence="26">
    <location>
        <begin position="481"/>
        <end position="494"/>
    </location>
</feature>
<evidence type="ECO:0000256" key="19">
    <source>
        <dbReference type="ARBA" id="ARBA00023180"/>
    </source>
</evidence>
<feature type="compositionally biased region" description="Basic and acidic residues" evidence="26">
    <location>
        <begin position="497"/>
        <end position="506"/>
    </location>
</feature>
<evidence type="ECO:0000256" key="2">
    <source>
        <dbReference type="ARBA" id="ARBA00004123"/>
    </source>
</evidence>
<dbReference type="Pfam" id="PF16211">
    <property type="entry name" value="Histone_H2A_C"/>
    <property type="match status" value="1"/>
</dbReference>
<keyword evidence="18" id="KW-1015">Disulfide bond</keyword>
<feature type="domain" description="Histone H2A C-terminal" evidence="28">
    <location>
        <begin position="586"/>
        <end position="603"/>
    </location>
</feature>
<evidence type="ECO:0000256" key="22">
    <source>
        <dbReference type="ARBA" id="ARBA00023284"/>
    </source>
</evidence>
<evidence type="ECO:0000256" key="6">
    <source>
        <dbReference type="ARBA" id="ARBA00010691"/>
    </source>
</evidence>
<keyword evidence="15" id="KW-0560">Oxidoreductase</keyword>
<evidence type="ECO:0000256" key="15">
    <source>
        <dbReference type="ARBA" id="ARBA00023002"/>
    </source>
</evidence>
<dbReference type="OrthoDB" id="269384at2759"/>
<dbReference type="GO" id="GO:0000786">
    <property type="term" value="C:nucleosome"/>
    <property type="evidence" value="ECO:0007669"/>
    <property type="project" value="UniProtKB-KW"/>
</dbReference>
<keyword evidence="20" id="KW-0539">Nucleus</keyword>
<dbReference type="FunFam" id="1.10.20.10:FF:000005">
    <property type="entry name" value="Histone H2A"/>
    <property type="match status" value="1"/>
</dbReference>
<evidence type="ECO:0000256" key="23">
    <source>
        <dbReference type="ARBA" id="ARBA00037526"/>
    </source>
</evidence>
<evidence type="ECO:0000256" key="17">
    <source>
        <dbReference type="ARBA" id="ARBA00023136"/>
    </source>
</evidence>
<evidence type="ECO:0000256" key="9">
    <source>
        <dbReference type="ARBA" id="ARBA00022454"/>
    </source>
</evidence>
<feature type="region of interest" description="Disordered" evidence="26">
    <location>
        <begin position="471"/>
        <end position="512"/>
    </location>
</feature>
<proteinExistence type="inferred from homology"/>
<comment type="caution">
    <text evidence="29">The sequence shown here is derived from an EMBL/GenBank/DDBJ whole genome shotgun (WGS) entry which is preliminary data.</text>
</comment>
<evidence type="ECO:0000313" key="30">
    <source>
        <dbReference type="Proteomes" id="UP000789405"/>
    </source>
</evidence>
<evidence type="ECO:0000256" key="21">
    <source>
        <dbReference type="ARBA" id="ARBA00023269"/>
    </source>
</evidence>
<evidence type="ECO:0000259" key="28">
    <source>
        <dbReference type="Pfam" id="PF16211"/>
    </source>
</evidence>
<dbReference type="Pfam" id="PF00125">
    <property type="entry name" value="Histone"/>
    <property type="match status" value="1"/>
</dbReference>
<evidence type="ECO:0000256" key="1">
    <source>
        <dbReference type="ARBA" id="ARBA00001974"/>
    </source>
</evidence>
<comment type="similarity">
    <text evidence="6">Belongs to the histone H2A family.</text>
</comment>
<accession>A0A9N9NFA6</accession>
<dbReference type="EMBL" id="CAJVPY010011388">
    <property type="protein sequence ID" value="CAG8726631.1"/>
    <property type="molecule type" value="Genomic_DNA"/>
</dbReference>
<dbReference type="GO" id="GO:0005634">
    <property type="term" value="C:nucleus"/>
    <property type="evidence" value="ECO:0007669"/>
    <property type="project" value="UniProtKB-SubCell"/>
</dbReference>
<dbReference type="Gene3D" id="1.10.20.10">
    <property type="entry name" value="Histone, subunit A"/>
    <property type="match status" value="1"/>
</dbReference>
<dbReference type="InterPro" id="IPR007125">
    <property type="entry name" value="H2A/H2B/H3"/>
</dbReference>
<keyword evidence="8" id="KW-0813">Transport</keyword>
<evidence type="ECO:0000259" key="27">
    <source>
        <dbReference type="Pfam" id="PF00125"/>
    </source>
</evidence>
<dbReference type="GO" id="GO:0016972">
    <property type="term" value="F:thiol oxidase activity"/>
    <property type="evidence" value="ECO:0007669"/>
    <property type="project" value="InterPro"/>
</dbReference>
<keyword evidence="13" id="KW-0274">FAD</keyword>
<evidence type="ECO:0000256" key="26">
    <source>
        <dbReference type="SAM" id="MobiDB-lite"/>
    </source>
</evidence>
<comment type="similarity">
    <text evidence="5">Belongs to the EROs family.</text>
</comment>
<protein>
    <recommendedName>
        <fullName evidence="24">Histone H2A.Z</fullName>
    </recommendedName>
</protein>
<comment type="subunit">
    <text evidence="7">May function both as a monomer and a homodimer.</text>
</comment>
<comment type="subunit">
    <text evidence="25">The nucleosome is a histone octamer containing two molecules each of H2A, H2B, H3 and H4 assembled in one H3-H4 heterotetramer and two H2A-H2B heterodimers. The octamer wraps approximately 147 bp of DNA. H2A or its variant H2A.Z forms a heterodimer with H2B. H2A.Z associates with the VPS72/SWC2 subunit of the SWR1 chromatin remodeling complex. Also interacts with RBP1/DNA-directed RNA polymerase II largest subunit.</text>
</comment>
<dbReference type="SUPFAM" id="SSF47113">
    <property type="entry name" value="Histone-fold"/>
    <property type="match status" value="1"/>
</dbReference>
<dbReference type="GO" id="GO:0003677">
    <property type="term" value="F:DNA binding"/>
    <property type="evidence" value="ECO:0007669"/>
    <property type="project" value="UniProtKB-KW"/>
</dbReference>
<evidence type="ECO:0000256" key="10">
    <source>
        <dbReference type="ARBA" id="ARBA00022630"/>
    </source>
</evidence>